<comment type="caution">
    <text evidence="3">The sequence shown here is derived from an EMBL/GenBank/DDBJ whole genome shotgun (WGS) entry which is preliminary data.</text>
</comment>
<protein>
    <recommendedName>
        <fullName evidence="5">Protein BatD</fullName>
    </recommendedName>
</protein>
<evidence type="ECO:0000313" key="4">
    <source>
        <dbReference type="Proteomes" id="UP001221302"/>
    </source>
</evidence>
<dbReference type="AlphaFoldDB" id="A0AAE3TCY2"/>
<gene>
    <name evidence="3" type="ORF">P0M35_12030</name>
</gene>
<evidence type="ECO:0000256" key="2">
    <source>
        <dbReference type="SAM" id="SignalP"/>
    </source>
</evidence>
<evidence type="ECO:0000313" key="3">
    <source>
        <dbReference type="EMBL" id="MDF1612883.1"/>
    </source>
</evidence>
<feature type="signal peptide" evidence="2">
    <location>
        <begin position="1"/>
        <end position="20"/>
    </location>
</feature>
<dbReference type="Proteomes" id="UP001221302">
    <property type="component" value="Unassembled WGS sequence"/>
</dbReference>
<name>A0AAE3TCY2_9BACT</name>
<keyword evidence="1" id="KW-0472">Membrane</keyword>
<organism evidence="3 4">
    <name type="scientific">Stygiobacter electus</name>
    <dbReference type="NCBI Taxonomy" id="3032292"/>
    <lineage>
        <taxon>Bacteria</taxon>
        <taxon>Pseudomonadati</taxon>
        <taxon>Ignavibacteriota</taxon>
        <taxon>Ignavibacteria</taxon>
        <taxon>Ignavibacteriales</taxon>
        <taxon>Melioribacteraceae</taxon>
        <taxon>Stygiobacter</taxon>
    </lineage>
</organism>
<keyword evidence="4" id="KW-1185">Reference proteome</keyword>
<keyword evidence="1" id="KW-0812">Transmembrane</keyword>
<accession>A0AAE3TCY2</accession>
<evidence type="ECO:0000256" key="1">
    <source>
        <dbReference type="SAM" id="Phobius"/>
    </source>
</evidence>
<sequence length="317" mass="36877">MVKFFRAFFIFLLLTKSLLAQTISVTASTDTSEYKVGDYITFSLEVKYDKNIKIELPNLKDSLKVLEYIKTLPVDKKEVDGKIIELHKFIFSKYDSGKVEIPSLKILYNEKNSSDKKIILTAPFSILVKTLEVNPQEDIRDVKEPIKIPLPWWMIAIIILSIAVLALAIYFLVKYFKKKKSKEEIKLPEIILPPHEIALQKLNELKEKKLWQNGKVKEYHSELTDIIREYFENRFKFRALEMPSSEILPVISIIEDAKEIFSTAENFFSNADLVKFAKFEPIPKVNEEMLEQAFEIVNKTIPKPKIDNQNNGEQNVR</sequence>
<reference evidence="3" key="1">
    <citation type="submission" date="2023-03" db="EMBL/GenBank/DDBJ databases">
        <title>Stygiobacter electus gen. nov., sp. nov., facultatively anaerobic thermotolerant bacterium of the class Ignavibacteria from a well of Yessentuki mineral water deposit.</title>
        <authorList>
            <person name="Podosokorskaya O.A."/>
            <person name="Elcheninov A.G."/>
            <person name="Petrova N.F."/>
            <person name="Zavarzina D.G."/>
            <person name="Kublanov I.V."/>
            <person name="Merkel A.Y."/>
        </authorList>
    </citation>
    <scope>NUCLEOTIDE SEQUENCE</scope>
    <source>
        <strain evidence="3">09-Me</strain>
    </source>
</reference>
<dbReference type="RefSeq" id="WP_321536654.1">
    <property type="nucleotide sequence ID" value="NZ_JARGDL010000020.1"/>
</dbReference>
<dbReference type="EMBL" id="JARGDL010000020">
    <property type="protein sequence ID" value="MDF1612883.1"/>
    <property type="molecule type" value="Genomic_DNA"/>
</dbReference>
<feature type="transmembrane region" description="Helical" evidence="1">
    <location>
        <begin position="150"/>
        <end position="173"/>
    </location>
</feature>
<proteinExistence type="predicted"/>
<keyword evidence="1" id="KW-1133">Transmembrane helix</keyword>
<feature type="chain" id="PRO_5041987546" description="Protein BatD" evidence="2">
    <location>
        <begin position="21"/>
        <end position="317"/>
    </location>
</feature>
<keyword evidence="2" id="KW-0732">Signal</keyword>
<evidence type="ECO:0008006" key="5">
    <source>
        <dbReference type="Google" id="ProtNLM"/>
    </source>
</evidence>